<dbReference type="InParanoid" id="Q7UN75"/>
<dbReference type="AlphaFoldDB" id="Q7UN75"/>
<evidence type="ECO:0000313" key="2">
    <source>
        <dbReference type="Proteomes" id="UP000001025"/>
    </source>
</evidence>
<dbReference type="HOGENOM" id="CLU_3256985_0_0_0"/>
<organism evidence="1 2">
    <name type="scientific">Rhodopirellula baltica (strain DSM 10527 / NCIMB 13988 / SH1)</name>
    <dbReference type="NCBI Taxonomy" id="243090"/>
    <lineage>
        <taxon>Bacteria</taxon>
        <taxon>Pseudomonadati</taxon>
        <taxon>Planctomycetota</taxon>
        <taxon>Planctomycetia</taxon>
        <taxon>Pirellulales</taxon>
        <taxon>Pirellulaceae</taxon>
        <taxon>Rhodopirellula</taxon>
    </lineage>
</organism>
<dbReference type="KEGG" id="rba:RB7741"/>
<reference evidence="1 2" key="1">
    <citation type="journal article" date="2003" name="Proc. Natl. Acad. Sci. U.S.A.">
        <title>Complete genome sequence of the marine planctomycete Pirellula sp. strain 1.</title>
        <authorList>
            <person name="Gloeckner F.O."/>
            <person name="Kube M."/>
            <person name="Bauer M."/>
            <person name="Teeling H."/>
            <person name="Lombardot T."/>
            <person name="Ludwig W."/>
            <person name="Gade D."/>
            <person name="Beck A."/>
            <person name="Borzym K."/>
            <person name="Heitmann K."/>
            <person name="Rabus R."/>
            <person name="Schlesner H."/>
            <person name="Amann R."/>
            <person name="Reinhardt R."/>
        </authorList>
    </citation>
    <scope>NUCLEOTIDE SEQUENCE [LARGE SCALE GENOMIC DNA]</scope>
    <source>
        <strain evidence="2">DSM 10527 / NCIMB 13988 / SH1</strain>
    </source>
</reference>
<dbReference type="EnsemblBacteria" id="CAD75544">
    <property type="protein sequence ID" value="CAD75544"/>
    <property type="gene ID" value="RB7741"/>
</dbReference>
<keyword evidence="2" id="KW-1185">Reference proteome</keyword>
<dbReference type="EMBL" id="BX294146">
    <property type="protein sequence ID" value="CAD75544.1"/>
    <property type="molecule type" value="Genomic_DNA"/>
</dbReference>
<accession>Q7UN75</accession>
<dbReference type="Proteomes" id="UP000001025">
    <property type="component" value="Chromosome"/>
</dbReference>
<protein>
    <submittedName>
        <fullName evidence="1">Uncharacterized protein</fullName>
    </submittedName>
</protein>
<evidence type="ECO:0000313" key="1">
    <source>
        <dbReference type="EMBL" id="CAD75544.1"/>
    </source>
</evidence>
<proteinExistence type="predicted"/>
<name>Q7UN75_RHOBA</name>
<sequence>MGQGRAGQSRVVLSETTVLPVAITGVTTAKLAMPAYESSDSG</sequence>
<gene>
    <name evidence="1" type="ordered locus">RB7741</name>
</gene>